<dbReference type="Proteomes" id="UP001497516">
    <property type="component" value="Chromosome 2"/>
</dbReference>
<evidence type="ECO:0000313" key="2">
    <source>
        <dbReference type="EMBL" id="CAL1367483.1"/>
    </source>
</evidence>
<accession>A0AAV2D724</accession>
<keyword evidence="3" id="KW-1185">Reference proteome</keyword>
<sequence>MADEEVKEDGAEGEAWGEAGEAGVSTKVKEDVENQTLNGNEASSVRGAVYGSRTLGGFLKEAKDAEEKEWGIVMETTSVTSTSAANEFTEIVEFPEEQRQKEWGNNTAYVEDDEE</sequence>
<reference evidence="2 3" key="1">
    <citation type="submission" date="2024-04" db="EMBL/GenBank/DDBJ databases">
        <authorList>
            <person name="Fracassetti M."/>
        </authorList>
    </citation>
    <scope>NUCLEOTIDE SEQUENCE [LARGE SCALE GENOMIC DNA]</scope>
</reference>
<gene>
    <name evidence="2" type="ORF">LTRI10_LOCUS11128</name>
</gene>
<evidence type="ECO:0000313" key="3">
    <source>
        <dbReference type="Proteomes" id="UP001497516"/>
    </source>
</evidence>
<protein>
    <submittedName>
        <fullName evidence="2">Uncharacterized protein</fullName>
    </submittedName>
</protein>
<evidence type="ECO:0000256" key="1">
    <source>
        <dbReference type="SAM" id="MobiDB-lite"/>
    </source>
</evidence>
<feature type="compositionally biased region" description="Low complexity" evidence="1">
    <location>
        <begin position="13"/>
        <end position="23"/>
    </location>
</feature>
<feature type="region of interest" description="Disordered" evidence="1">
    <location>
        <begin position="1"/>
        <end position="27"/>
    </location>
</feature>
<dbReference type="EMBL" id="OZ034815">
    <property type="protein sequence ID" value="CAL1367483.1"/>
    <property type="molecule type" value="Genomic_DNA"/>
</dbReference>
<dbReference type="AlphaFoldDB" id="A0AAV2D724"/>
<organism evidence="2 3">
    <name type="scientific">Linum trigynum</name>
    <dbReference type="NCBI Taxonomy" id="586398"/>
    <lineage>
        <taxon>Eukaryota</taxon>
        <taxon>Viridiplantae</taxon>
        <taxon>Streptophyta</taxon>
        <taxon>Embryophyta</taxon>
        <taxon>Tracheophyta</taxon>
        <taxon>Spermatophyta</taxon>
        <taxon>Magnoliopsida</taxon>
        <taxon>eudicotyledons</taxon>
        <taxon>Gunneridae</taxon>
        <taxon>Pentapetalae</taxon>
        <taxon>rosids</taxon>
        <taxon>fabids</taxon>
        <taxon>Malpighiales</taxon>
        <taxon>Linaceae</taxon>
        <taxon>Linum</taxon>
    </lineage>
</organism>
<proteinExistence type="predicted"/>
<name>A0AAV2D724_9ROSI</name>